<evidence type="ECO:0000259" key="2">
    <source>
        <dbReference type="PROSITE" id="PS51707"/>
    </source>
</evidence>
<dbReference type="Proteomes" id="UP000229730">
    <property type="component" value="Unassembled WGS sequence"/>
</dbReference>
<dbReference type="EMBL" id="PDEM01000029">
    <property type="protein sequence ID" value="PHZ83969.1"/>
    <property type="molecule type" value="Genomic_DNA"/>
</dbReference>
<reference evidence="3 4" key="1">
    <citation type="submission" date="2017-10" db="EMBL/GenBank/DDBJ databases">
        <title>Frigbacter circumglobatus gen. nov. sp. nov., isolated from sediment cultured in situ.</title>
        <authorList>
            <person name="Zhao Z."/>
        </authorList>
    </citation>
    <scope>NUCLEOTIDE SEQUENCE [LARGE SCALE GENOMIC DNA]</scope>
    <source>
        <strain evidence="3 4">ZYL</strain>
    </source>
</reference>
<accession>A0A2G4YNQ7</accession>
<evidence type="ECO:0000256" key="1">
    <source>
        <dbReference type="PIRSR" id="PIRSR016487-1"/>
    </source>
</evidence>
<dbReference type="OrthoDB" id="9805588at2"/>
<evidence type="ECO:0000313" key="3">
    <source>
        <dbReference type="EMBL" id="PHZ83969.1"/>
    </source>
</evidence>
<organism evidence="3 4">
    <name type="scientific">Paremcibacter congregatus</name>
    <dbReference type="NCBI Taxonomy" id="2043170"/>
    <lineage>
        <taxon>Bacteria</taxon>
        <taxon>Pseudomonadati</taxon>
        <taxon>Pseudomonadota</taxon>
        <taxon>Alphaproteobacteria</taxon>
        <taxon>Emcibacterales</taxon>
        <taxon>Emcibacteraceae</taxon>
        <taxon>Paremcibacter</taxon>
    </lineage>
</organism>
<dbReference type="SMART" id="SM01118">
    <property type="entry name" value="CYTH"/>
    <property type="match status" value="1"/>
</dbReference>
<name>A0A2G4YNQ7_9PROT</name>
<dbReference type="RefSeq" id="WP_099474420.1">
    <property type="nucleotide sequence ID" value="NZ_CP041025.1"/>
</dbReference>
<gene>
    <name evidence="3" type="ORF">CRD36_14250</name>
</gene>
<proteinExistence type="predicted"/>
<feature type="active site" description="Proton acceptor" evidence="1">
    <location>
        <position position="41"/>
    </location>
</feature>
<keyword evidence="4" id="KW-1185">Reference proteome</keyword>
<feature type="domain" description="CYTH" evidence="2">
    <location>
        <begin position="14"/>
        <end position="159"/>
    </location>
</feature>
<dbReference type="PIRSF" id="PIRSF016487">
    <property type="entry name" value="CYTH_UCP016487"/>
    <property type="match status" value="1"/>
</dbReference>
<dbReference type="SUPFAM" id="SSF55154">
    <property type="entry name" value="CYTH-like phosphatases"/>
    <property type="match status" value="1"/>
</dbReference>
<dbReference type="Gene3D" id="2.40.320.10">
    <property type="entry name" value="Hypothetical Protein Pfu-838710-001"/>
    <property type="match status" value="1"/>
</dbReference>
<dbReference type="InterPro" id="IPR033469">
    <property type="entry name" value="CYTH-like_dom_sf"/>
</dbReference>
<protein>
    <submittedName>
        <fullName evidence="3">Adenylate cyclase</fullName>
    </submittedName>
</protein>
<comment type="caution">
    <text evidence="3">The sequence shown here is derived from an EMBL/GenBank/DDBJ whole genome shotgun (WGS) entry which is preliminary data.</text>
</comment>
<dbReference type="AlphaFoldDB" id="A0A2G4YNQ7"/>
<dbReference type="Pfam" id="PF01928">
    <property type="entry name" value="CYTH"/>
    <property type="match status" value="1"/>
</dbReference>
<dbReference type="PANTHER" id="PTHR40114:SF1">
    <property type="entry name" value="SLR0698 PROTEIN"/>
    <property type="match status" value="1"/>
</dbReference>
<dbReference type="InterPro" id="IPR023577">
    <property type="entry name" value="CYTH_domain"/>
</dbReference>
<dbReference type="PROSITE" id="PS51707">
    <property type="entry name" value="CYTH"/>
    <property type="match status" value="1"/>
</dbReference>
<dbReference type="InParanoid" id="A0A2G4YNQ7"/>
<dbReference type="PANTHER" id="PTHR40114">
    <property type="entry name" value="SLR0698 PROTEIN"/>
    <property type="match status" value="1"/>
</dbReference>
<evidence type="ECO:0000313" key="4">
    <source>
        <dbReference type="Proteomes" id="UP000229730"/>
    </source>
</evidence>
<sequence length="178" mass="20101">MIKGLFGGKKNSTSVEIERKFLLTRLPEAKPERRHHIRQGYIARNGGTVVRVRQKDDSYILSVKTPSKGIGRYEIEKTLTADEAEVLFAACSEPQIEKTREIYHHGGHIWEVDIFDGANKGLIVAEVELKSETEDITLPPWIGPEVTGLQKFYNAHIAQNPFKSWGVSYADLVQRLQG</sequence>
<dbReference type="InterPro" id="IPR012042">
    <property type="entry name" value="NeuTTM/CthTTM-like"/>
</dbReference>
<dbReference type="CDD" id="cd07891">
    <property type="entry name" value="CYTH-like_CthTTM-like_1"/>
    <property type="match status" value="1"/>
</dbReference>